<evidence type="ECO:0000313" key="21">
    <source>
        <dbReference type="Proteomes" id="UP000441609"/>
    </source>
</evidence>
<dbReference type="InterPro" id="IPR039426">
    <property type="entry name" value="TonB-dep_rcpt-like"/>
</dbReference>
<dbReference type="SUPFAM" id="SSF56935">
    <property type="entry name" value="Porins"/>
    <property type="match status" value="1"/>
</dbReference>
<dbReference type="InterPro" id="IPR000531">
    <property type="entry name" value="Beta-barrel_TonB"/>
</dbReference>
<evidence type="ECO:0000313" key="13">
    <source>
        <dbReference type="EMBL" id="CUN97837.1"/>
    </source>
</evidence>
<dbReference type="OMA" id="IHDKTTM"/>
<dbReference type="InterPro" id="IPR037066">
    <property type="entry name" value="Plug_dom_sf"/>
</dbReference>
<dbReference type="InterPro" id="IPR012910">
    <property type="entry name" value="Plug_dom"/>
</dbReference>
<dbReference type="OrthoDB" id="9768177at2"/>
<dbReference type="Proteomes" id="UP001210126">
    <property type="component" value="Unassembled WGS sequence"/>
</dbReference>
<dbReference type="Pfam" id="PF00593">
    <property type="entry name" value="TonB_dep_Rec_b-barrel"/>
    <property type="match status" value="1"/>
</dbReference>
<evidence type="ECO:0000256" key="8">
    <source>
        <dbReference type="PROSITE-ProRule" id="PRU01360"/>
    </source>
</evidence>
<dbReference type="Proteomes" id="UP000441358">
    <property type="component" value="Unassembled WGS sequence"/>
</dbReference>
<dbReference type="Gene3D" id="2.60.40.1120">
    <property type="entry name" value="Carboxypeptidase-like, regulatory domain"/>
    <property type="match status" value="1"/>
</dbReference>
<accession>A0A174BAN2</accession>
<dbReference type="PROSITE" id="PS52016">
    <property type="entry name" value="TONB_DEPENDENT_REC_3"/>
    <property type="match status" value="1"/>
</dbReference>
<proteinExistence type="inferred from homology"/>
<evidence type="ECO:0000256" key="2">
    <source>
        <dbReference type="ARBA" id="ARBA00022448"/>
    </source>
</evidence>
<evidence type="ECO:0000313" key="19">
    <source>
        <dbReference type="Proteomes" id="UP000432516"/>
    </source>
</evidence>
<dbReference type="Pfam" id="PF07715">
    <property type="entry name" value="Plug"/>
    <property type="match status" value="1"/>
</dbReference>
<dbReference type="NCBIfam" id="TIGR04056">
    <property type="entry name" value="OMP_RagA_SusC"/>
    <property type="match status" value="1"/>
</dbReference>
<evidence type="ECO:0000256" key="7">
    <source>
        <dbReference type="ARBA" id="ARBA00023237"/>
    </source>
</evidence>
<keyword evidence="5 9" id="KW-0798">TonB box</keyword>
<comment type="similarity">
    <text evidence="8 9">Belongs to the TonB-dependent receptor family.</text>
</comment>
<evidence type="ECO:0000313" key="14">
    <source>
        <dbReference type="EMBL" id="MDB9006466.1"/>
    </source>
</evidence>
<sequence length="1020" mass="114433">MEKCSKKSKQLCLSLFKPSVMMLTTGFLCMASFQGLAAVEPSHNYGPNVESVMQNGKTVTVKVSDSMGELIGANVLVKGTTIGNVTDMNGSVTLQDVPANAVLEISYIGYTTKEVPVGSQSVINVTLSEDSQALEEVVVVGYGTMEKKQVTSSVTSLSAGDMMKGVGGADITSSLQGKISGLILQNNGSANGTTTIQLRGLTSINSGKAPLIVVDGFPGGDIRALNQDDIKSIDVLKDASAGAIYGTRAASGVILITTKSGSNTNGKVKLNYSTELSKKQNYGRPDMMTADEYRNRTDVNIIDYGQNADWWDALLQKDNFSQKHHLSLELGTENAQVYTSFFYETNEGITIKDNRKDYGGRLNANFKLFDGWLEIRPIVDYRQTARTSDGSDEDKKANFKQALYNNPTRSPFDPESPSGYNVWTGETLDYNIVADRMLSDYEGLDKWFKPEVTMKLNIKPIEGLSYSQTLGYENRQWELHQFRSRYHREEVTNNRGGWAKLEFSKTEHLTSEGYFTYLKEFKGGHSLNAVAGYSYFEKNGENFNAENYDFGVEGLKYWDLESGSYLTDGKAKMGSKKDITERLFALYARANYSYNDKYMVTATIRHEGSSKFAAENRWGNFWALSGGWRVSGEEFMKEFDWVNDLKIRFGYGVTGNNDFDASYMANTLSRDQYWMLPSGSWAFVYGPSSNVNPYLGWEEKKEWNIGVDYSFFGNRMYGKFDYYRRKIDGMIYEVNVPQPPYPNGKQWQNIGEMESKGWEFEVGGDIIQNKDFTWTSSLNMSHNSGKILTMYGNNSRMDGNAMDEPGWPGDASRIEEGAEIGAFHMWKFAGFDDKGDFLLYNKDGEVIPASQKSVDDKQYIGNYLPKVMMGWNNTFTYKNFDLGINMRSWIGFDVLNTYPMYLGIQGQSGAGQWNLWKPALDDPKYKDIRGVKQLCDYFLEDGSFLKIDAITLGYTLALSKYTKWAERLRVYGTVGNVATITGYSGHNPEVNITGWEGGVDKVWNCDPIVRTYTLGIQVTF</sequence>
<keyword evidence="2 8" id="KW-0813">Transport</keyword>
<comment type="caution">
    <text evidence="15">The sequence shown here is derived from an EMBL/GenBank/DDBJ whole genome shotgun (WGS) entry which is preliminary data.</text>
</comment>
<dbReference type="EMBL" id="WKNE01000004">
    <property type="protein sequence ID" value="MRZ54519.1"/>
    <property type="molecule type" value="Genomic_DNA"/>
</dbReference>
<dbReference type="Gene3D" id="2.40.170.20">
    <property type="entry name" value="TonB-dependent receptor, beta-barrel domain"/>
    <property type="match status" value="1"/>
</dbReference>
<evidence type="ECO:0000313" key="16">
    <source>
        <dbReference type="EMBL" id="MRZ54519.1"/>
    </source>
</evidence>
<dbReference type="EMBL" id="WKMC01000006">
    <property type="protein sequence ID" value="MRZ50635.1"/>
    <property type="molecule type" value="Genomic_DNA"/>
</dbReference>
<dbReference type="Pfam" id="PF13715">
    <property type="entry name" value="CarbopepD_reg_2"/>
    <property type="match status" value="1"/>
</dbReference>
<evidence type="ECO:0000256" key="6">
    <source>
        <dbReference type="ARBA" id="ARBA00023136"/>
    </source>
</evidence>
<keyword evidence="13" id="KW-0675">Receptor</keyword>
<keyword evidence="10" id="KW-0732">Signal</keyword>
<evidence type="ECO:0000256" key="5">
    <source>
        <dbReference type="ARBA" id="ARBA00023077"/>
    </source>
</evidence>
<feature type="chain" id="PRO_5043136367" evidence="10">
    <location>
        <begin position="38"/>
        <end position="1020"/>
    </location>
</feature>
<dbReference type="EMBL" id="WKMO01000003">
    <property type="protein sequence ID" value="MSB72510.1"/>
    <property type="molecule type" value="Genomic_DNA"/>
</dbReference>
<evidence type="ECO:0000256" key="1">
    <source>
        <dbReference type="ARBA" id="ARBA00004571"/>
    </source>
</evidence>
<keyword evidence="7 8" id="KW-0998">Cell outer membrane</keyword>
<keyword evidence="3 8" id="KW-1134">Transmembrane beta strand</keyword>
<evidence type="ECO:0000259" key="11">
    <source>
        <dbReference type="Pfam" id="PF00593"/>
    </source>
</evidence>
<evidence type="ECO:0000256" key="4">
    <source>
        <dbReference type="ARBA" id="ARBA00022692"/>
    </source>
</evidence>
<comment type="subcellular location">
    <subcellularLocation>
        <location evidence="1 8">Cell outer membrane</location>
        <topology evidence="1 8">Multi-pass membrane protein</topology>
    </subcellularLocation>
</comment>
<feature type="domain" description="TonB-dependent receptor-like beta-barrel" evidence="11">
    <location>
        <begin position="449"/>
        <end position="807"/>
    </location>
</feature>
<reference evidence="14" key="3">
    <citation type="submission" date="2023-01" db="EMBL/GenBank/DDBJ databases">
        <title>Human gut microbiome strain richness.</title>
        <authorList>
            <person name="Chen-Liaw A."/>
        </authorList>
    </citation>
    <scope>NUCLEOTIDE SEQUENCE</scope>
    <source>
        <strain evidence="14">RTP21484st1_E5_RTP21484_190118</strain>
    </source>
</reference>
<organism evidence="15 20">
    <name type="scientific">Parabacteroides distasonis</name>
    <dbReference type="NCBI Taxonomy" id="823"/>
    <lineage>
        <taxon>Bacteria</taxon>
        <taxon>Pseudomonadati</taxon>
        <taxon>Bacteroidota</taxon>
        <taxon>Bacteroidia</taxon>
        <taxon>Bacteroidales</taxon>
        <taxon>Tannerellaceae</taxon>
        <taxon>Parabacteroides</taxon>
    </lineage>
</organism>
<gene>
    <name evidence="13" type="ORF">ERS852380_01346</name>
    <name evidence="15" type="ORF">GKD66_10465</name>
    <name evidence="16" type="ORF">GKD68_07090</name>
    <name evidence="17" type="ORF">GKD70_04255</name>
    <name evidence="14" type="ORF">PN599_15840</name>
</gene>
<evidence type="ECO:0000313" key="18">
    <source>
        <dbReference type="Proteomes" id="UP000095455"/>
    </source>
</evidence>
<protein>
    <submittedName>
        <fullName evidence="13">Outer membrane cobalamin receptor protein</fullName>
    </submittedName>
    <submittedName>
        <fullName evidence="15">SusC/RagA family TonB-linked outer membrane protein</fullName>
    </submittedName>
</protein>
<keyword evidence="6 8" id="KW-0472">Membrane</keyword>
<dbReference type="Gene3D" id="2.170.130.10">
    <property type="entry name" value="TonB-dependent receptor, plug domain"/>
    <property type="match status" value="1"/>
</dbReference>
<dbReference type="InterPro" id="IPR008969">
    <property type="entry name" value="CarboxyPept-like_regulatory"/>
</dbReference>
<name>A0A174BAN2_PARDI</name>
<dbReference type="Proteomes" id="UP000432516">
    <property type="component" value="Unassembled WGS sequence"/>
</dbReference>
<reference evidence="19 20" key="2">
    <citation type="journal article" date="2019" name="Nat. Med.">
        <title>A library of human gut bacterial isolates paired with longitudinal multiomics data enables mechanistic microbiome research.</title>
        <authorList>
            <person name="Poyet M."/>
            <person name="Groussin M."/>
            <person name="Gibbons S.M."/>
            <person name="Avila-Pacheco J."/>
            <person name="Jiang X."/>
            <person name="Kearney S.M."/>
            <person name="Perrotta A.R."/>
            <person name="Berdy B."/>
            <person name="Zhao S."/>
            <person name="Lieberman T.D."/>
            <person name="Swanson P.K."/>
            <person name="Smith M."/>
            <person name="Roesemann S."/>
            <person name="Alexander J.E."/>
            <person name="Rich S.A."/>
            <person name="Livny J."/>
            <person name="Vlamakis H."/>
            <person name="Clish C."/>
            <person name="Bullock K."/>
            <person name="Deik A."/>
            <person name="Scott J."/>
            <person name="Pierce K.A."/>
            <person name="Xavier R.J."/>
            <person name="Alm E.J."/>
        </authorList>
    </citation>
    <scope>NUCLEOTIDE SEQUENCE [LARGE SCALE GENOMIC DNA]</scope>
    <source>
        <strain evidence="16 19">BIOML-A2</strain>
        <strain evidence="17 21">BIOML-A20</strain>
        <strain evidence="15 20">BIOML-A32</strain>
    </source>
</reference>
<feature type="domain" description="TonB-dependent receptor plug" evidence="12">
    <location>
        <begin position="147"/>
        <end position="253"/>
    </location>
</feature>
<keyword evidence="4 8" id="KW-0812">Transmembrane</keyword>
<dbReference type="EMBL" id="JAQMPJ010000016">
    <property type="protein sequence ID" value="MDB9006466.1"/>
    <property type="molecule type" value="Genomic_DNA"/>
</dbReference>
<evidence type="ECO:0000313" key="15">
    <source>
        <dbReference type="EMBL" id="MRZ50635.1"/>
    </source>
</evidence>
<evidence type="ECO:0000256" key="9">
    <source>
        <dbReference type="RuleBase" id="RU003357"/>
    </source>
</evidence>
<evidence type="ECO:0000256" key="10">
    <source>
        <dbReference type="SAM" id="SignalP"/>
    </source>
</evidence>
<feature type="signal peptide" evidence="10">
    <location>
        <begin position="1"/>
        <end position="37"/>
    </location>
</feature>
<dbReference type="GO" id="GO:0009279">
    <property type="term" value="C:cell outer membrane"/>
    <property type="evidence" value="ECO:0007669"/>
    <property type="project" value="UniProtKB-SubCell"/>
</dbReference>
<dbReference type="InterPro" id="IPR023996">
    <property type="entry name" value="TonB-dep_OMP_SusC/RagA"/>
</dbReference>
<dbReference type="InterPro" id="IPR023997">
    <property type="entry name" value="TonB-dep_OMP_SusC/RagA_CS"/>
</dbReference>
<dbReference type="Proteomes" id="UP000441609">
    <property type="component" value="Unassembled WGS sequence"/>
</dbReference>
<evidence type="ECO:0000259" key="12">
    <source>
        <dbReference type="Pfam" id="PF07715"/>
    </source>
</evidence>
<dbReference type="NCBIfam" id="TIGR04057">
    <property type="entry name" value="SusC_RagA_signa"/>
    <property type="match status" value="1"/>
</dbReference>
<dbReference type="Proteomes" id="UP000095455">
    <property type="component" value="Unassembled WGS sequence"/>
</dbReference>
<dbReference type="RefSeq" id="WP_005861306.1">
    <property type="nucleotide sequence ID" value="NZ_BQOC01000008.1"/>
</dbReference>
<evidence type="ECO:0000313" key="17">
    <source>
        <dbReference type="EMBL" id="MSB72510.1"/>
    </source>
</evidence>
<dbReference type="InterPro" id="IPR036942">
    <property type="entry name" value="Beta-barrel_TonB_sf"/>
</dbReference>
<evidence type="ECO:0000313" key="20">
    <source>
        <dbReference type="Proteomes" id="UP000441358"/>
    </source>
</evidence>
<dbReference type="EMBL" id="CYYK01000004">
    <property type="protein sequence ID" value="CUN97837.1"/>
    <property type="molecule type" value="Genomic_DNA"/>
</dbReference>
<dbReference type="AlphaFoldDB" id="A0A174BAN2"/>
<evidence type="ECO:0000256" key="3">
    <source>
        <dbReference type="ARBA" id="ARBA00022452"/>
    </source>
</evidence>
<reference evidence="13 18" key="1">
    <citation type="submission" date="2015-09" db="EMBL/GenBank/DDBJ databases">
        <authorList>
            <consortium name="Pathogen Informatics"/>
        </authorList>
    </citation>
    <scope>NUCLEOTIDE SEQUENCE [LARGE SCALE GENOMIC DNA]</scope>
    <source>
        <strain evidence="13 18">2789STDY5608822</strain>
    </source>
</reference>
<dbReference type="SUPFAM" id="SSF49464">
    <property type="entry name" value="Carboxypeptidase regulatory domain-like"/>
    <property type="match status" value="1"/>
</dbReference>